<evidence type="ECO:0000259" key="10">
    <source>
        <dbReference type="PROSITE" id="PS50206"/>
    </source>
</evidence>
<dbReference type="PROSITE" id="PS00626">
    <property type="entry name" value="RCC1_2"/>
    <property type="match status" value="2"/>
</dbReference>
<feature type="repeat" description="RCC1" evidence="7">
    <location>
        <begin position="60"/>
        <end position="118"/>
    </location>
</feature>
<dbReference type="InterPro" id="IPR015940">
    <property type="entry name" value="UBA"/>
</dbReference>
<dbReference type="PROSITE" id="PS50206">
    <property type="entry name" value="RHODANESE_3"/>
    <property type="match status" value="1"/>
</dbReference>
<feature type="active site" description="Glycyl thioester intermediate" evidence="6">
    <location>
        <position position="1175"/>
    </location>
</feature>
<dbReference type="AlphaFoldDB" id="A0A5B8N0P2"/>
<dbReference type="InterPro" id="IPR000569">
    <property type="entry name" value="HECT_dom"/>
</dbReference>
<keyword evidence="5 6" id="KW-0833">Ubl conjugation pathway</keyword>
<feature type="repeat" description="RCC1" evidence="7">
    <location>
        <begin position="9"/>
        <end position="59"/>
    </location>
</feature>
<feature type="compositionally biased region" description="Low complexity" evidence="8">
    <location>
        <begin position="824"/>
        <end position="841"/>
    </location>
</feature>
<evidence type="ECO:0000256" key="3">
    <source>
        <dbReference type="ARBA" id="ARBA00022679"/>
    </source>
</evidence>
<feature type="repeat" description="RCC1" evidence="7">
    <location>
        <begin position="202"/>
        <end position="253"/>
    </location>
</feature>
<feature type="repeat" description="RCC1" evidence="7">
    <location>
        <begin position="465"/>
        <end position="517"/>
    </location>
</feature>
<dbReference type="PROSITE" id="PS50012">
    <property type="entry name" value="RCC1_3"/>
    <property type="match status" value="6"/>
</dbReference>
<dbReference type="PROSITE" id="PS50030">
    <property type="entry name" value="UBA"/>
    <property type="match status" value="1"/>
</dbReference>
<dbReference type="Pfam" id="PF13540">
    <property type="entry name" value="RCC1_2"/>
    <property type="match status" value="1"/>
</dbReference>
<evidence type="ECO:0000256" key="4">
    <source>
        <dbReference type="ARBA" id="ARBA00022737"/>
    </source>
</evidence>
<dbReference type="Proteomes" id="UP000316726">
    <property type="component" value="Chromosome 18"/>
</dbReference>
<dbReference type="Pfam" id="PF00632">
    <property type="entry name" value="HECT"/>
    <property type="match status" value="1"/>
</dbReference>
<organism evidence="12 13">
    <name type="scientific">Chloropicon primus</name>
    <dbReference type="NCBI Taxonomy" id="1764295"/>
    <lineage>
        <taxon>Eukaryota</taxon>
        <taxon>Viridiplantae</taxon>
        <taxon>Chlorophyta</taxon>
        <taxon>Chloropicophyceae</taxon>
        <taxon>Chloropicales</taxon>
        <taxon>Chloropicaceae</taxon>
        <taxon>Chloropicon</taxon>
    </lineage>
</organism>
<dbReference type="SUPFAM" id="SSF46934">
    <property type="entry name" value="UBA-like"/>
    <property type="match status" value="1"/>
</dbReference>
<evidence type="ECO:0000313" key="12">
    <source>
        <dbReference type="EMBL" id="QDZ25602.1"/>
    </source>
</evidence>
<dbReference type="PANTHER" id="PTHR45622">
    <property type="entry name" value="UBIQUITIN-PROTEIN LIGASE E3A-RELATED"/>
    <property type="match status" value="1"/>
</dbReference>
<feature type="domain" description="HECT" evidence="11">
    <location>
        <begin position="879"/>
        <end position="1207"/>
    </location>
</feature>
<reference evidence="12 13" key="1">
    <citation type="submission" date="2018-07" db="EMBL/GenBank/DDBJ databases">
        <title>The complete nuclear genome of the prasinophyte Chloropicon primus (CCMP1205).</title>
        <authorList>
            <person name="Pombert J.-F."/>
            <person name="Otis C."/>
            <person name="Turmel M."/>
            <person name="Lemieux C."/>
        </authorList>
    </citation>
    <scope>NUCLEOTIDE SEQUENCE [LARGE SCALE GENOMIC DNA]</scope>
    <source>
        <strain evidence="12 13">CCMP1205</strain>
    </source>
</reference>
<evidence type="ECO:0000256" key="2">
    <source>
        <dbReference type="ARBA" id="ARBA00022490"/>
    </source>
</evidence>
<accession>A0A5B8N0P2</accession>
<dbReference type="EMBL" id="CP031051">
    <property type="protein sequence ID" value="QDZ25602.1"/>
    <property type="molecule type" value="Genomic_DNA"/>
</dbReference>
<protein>
    <submittedName>
        <fullName evidence="12">RCC1-like regulator of chromosome condensation protein</fullName>
    </submittedName>
</protein>
<feature type="domain" description="Rhodanese" evidence="10">
    <location>
        <begin position="106"/>
        <end position="132"/>
    </location>
</feature>
<evidence type="ECO:0000256" key="8">
    <source>
        <dbReference type="SAM" id="MobiDB-lite"/>
    </source>
</evidence>
<dbReference type="GO" id="GO:0005737">
    <property type="term" value="C:cytoplasm"/>
    <property type="evidence" value="ECO:0007669"/>
    <property type="project" value="UniProtKB-SubCell"/>
</dbReference>
<sequence>MEESRRHHGRLWACGSNSSGQCGIESIEEIVRSPTQPDSVVRWSEVALGDSHACGITEDGSVYTWGLNDRGQCAKNMARNKDEDKCLLRPTRVSSLDSFQPSTSVSCGFEHSCCVIDGGIVAWGSNEYGQCGTSAGHDTGSNGAVQGGQPKGDGSSKSVTDFSSPITEISFWKPRPVRSLRGVKVVSVVCGHHHTLCLTFQGSVFAWGSNSSGQLGLGDTINRPQPEMIESLWATPVISLAAGSSHTLALTRQKMVLSWGRAKYGQLGLLLQQDSEREDQSLKQTHSTRFSCVSPTLKRQKSNHFGMRVNQSQLSSLREMGIEEEQAIDALIATNNQGVELAIEWVFSQQATQATPQRDKKPVTPEGSPAGRAKEDEIQVQEEDVLTPRRVNGISNVVSVDCGTNHSVICTEGGVFSFGYNRMGQLGLNCRENVHLPRMIEGLEGKQIVKVSCGTSHTIFLSKTGAVYGCGTADEGQLGQSIQGTAIVPEKLDFKYDEGSVADIIAGGYTTIFLQKSKSLGFRHDSIKDSLSEALQKFLQDGGSTKKLISLVESIFASPELMNVVFGREEGFGMDVEELEKVYKLILKCGIMNQDIIAAFHAATNSLIRDLGNNSNLLNSPESIQVLLAVFQNPLLSQSKMAYNMMPKICKVVMDCISISHQLLTNWWSDYPANILGGRIVRPFQDYISTTLDREHGNVSPSLICTLNVLALVEESNQRKSTLPMEEFYNPLISEKFDVLQHYIVWRQNASAGVRGFSFCNFPFLLNNSAKSNLLQTEAKLTMAEMVQKSRMENMFGGIFQLGDQGAVAPCRKGGANRSHASEGPSQGASGSNAGASDESAMPTPESCGIDPNHSDACILRIRRTHIMQDALEEIGRQNEHDLHKPLKVNFIGEEGVDAGGVKKEFFQLLCEIVMQPDYDLFVYHDESRTVWFNGASLESEADFMLIGLVFGLAIYNSVILDVHFPLCLYKKLLGQSVGIKDLGQMQPEVARSLKKLLDWEGPGSVEDVFCATFTIDHQAFGEVQTYELMPGGADIAVTEENRHKYVDLYVDFLLNESIRTQFNAFKRGFLLLCDGPVLRLFRPQELEVLVTGTPHLDFKALEENSRYEGNYTKDSQVVKWLWQVVSEFSLEEKQKFLKFFSGSDRSPIGGLSKLRFLVQRAGPDTNRLPTSHTCFNTLLLPEYGSRGKLRALLKTAIENAAGFGLE</sequence>
<dbReference type="OrthoDB" id="8068875at2759"/>
<dbReference type="Gene3D" id="2.130.10.30">
    <property type="entry name" value="Regulator of chromosome condensation 1/beta-lactamase-inhibitor protein II"/>
    <property type="match status" value="2"/>
</dbReference>
<dbReference type="SMART" id="SM00119">
    <property type="entry name" value="HECTc"/>
    <property type="match status" value="1"/>
</dbReference>
<dbReference type="FunFam" id="3.30.2410.10:FF:000003">
    <property type="entry name" value="probable E3 ubiquitin-protein ligase HERC4 isoform X1"/>
    <property type="match status" value="1"/>
</dbReference>
<feature type="repeat" description="RCC1" evidence="7">
    <location>
        <begin position="118"/>
        <end position="201"/>
    </location>
</feature>
<feature type="region of interest" description="Disordered" evidence="8">
    <location>
        <begin position="811"/>
        <end position="850"/>
    </location>
</feature>
<dbReference type="InterPro" id="IPR000408">
    <property type="entry name" value="Reg_chr_condens"/>
</dbReference>
<dbReference type="InterPro" id="IPR035983">
    <property type="entry name" value="Hect_E3_ubiquitin_ligase"/>
</dbReference>
<evidence type="ECO:0000256" key="1">
    <source>
        <dbReference type="ARBA" id="ARBA00004496"/>
    </source>
</evidence>
<dbReference type="STRING" id="1764295.A0A5B8N0P2"/>
<gene>
    <name evidence="12" type="ORF">A3770_18p81200</name>
</gene>
<dbReference type="PANTHER" id="PTHR45622:SF60">
    <property type="entry name" value="UBIQUITIN-PROTEIN LIGASE E3A"/>
    <property type="match status" value="1"/>
</dbReference>
<dbReference type="SMART" id="SM00165">
    <property type="entry name" value="UBA"/>
    <property type="match status" value="1"/>
</dbReference>
<keyword evidence="13" id="KW-1185">Reference proteome</keyword>
<dbReference type="CDD" id="cd00078">
    <property type="entry name" value="HECTc"/>
    <property type="match status" value="1"/>
</dbReference>
<evidence type="ECO:0000259" key="9">
    <source>
        <dbReference type="PROSITE" id="PS50030"/>
    </source>
</evidence>
<dbReference type="GO" id="GO:0061630">
    <property type="term" value="F:ubiquitin protein ligase activity"/>
    <property type="evidence" value="ECO:0007669"/>
    <property type="project" value="TreeGrafter"/>
</dbReference>
<dbReference type="Pfam" id="PF00415">
    <property type="entry name" value="RCC1"/>
    <property type="match status" value="3"/>
</dbReference>
<dbReference type="PRINTS" id="PR00633">
    <property type="entry name" value="RCCNDNSATION"/>
</dbReference>
<name>A0A5B8N0P2_9CHLO</name>
<evidence type="ECO:0000256" key="5">
    <source>
        <dbReference type="ARBA" id="ARBA00022786"/>
    </source>
</evidence>
<dbReference type="InterPro" id="IPR009091">
    <property type="entry name" value="RCC1/BLIP-II"/>
</dbReference>
<proteinExistence type="predicted"/>
<dbReference type="SUPFAM" id="SSF56204">
    <property type="entry name" value="Hect, E3 ligase catalytic domain"/>
    <property type="match status" value="1"/>
</dbReference>
<keyword evidence="2" id="KW-0963">Cytoplasm</keyword>
<dbReference type="Pfam" id="PF22562">
    <property type="entry name" value="UBA_7"/>
    <property type="match status" value="1"/>
</dbReference>
<evidence type="ECO:0000256" key="7">
    <source>
        <dbReference type="PROSITE-ProRule" id="PRU00235"/>
    </source>
</evidence>
<dbReference type="Gene3D" id="3.30.2160.10">
    <property type="entry name" value="Hect, E3 ligase catalytic domain"/>
    <property type="match status" value="1"/>
</dbReference>
<evidence type="ECO:0000259" key="11">
    <source>
        <dbReference type="PROSITE" id="PS50237"/>
    </source>
</evidence>
<dbReference type="SUPFAM" id="SSF50985">
    <property type="entry name" value="RCC1/BLIP-II"/>
    <property type="match status" value="2"/>
</dbReference>
<keyword evidence="4" id="KW-0677">Repeat</keyword>
<feature type="domain" description="UBA" evidence="9">
    <location>
        <begin position="308"/>
        <end position="349"/>
    </location>
</feature>
<dbReference type="Gene3D" id="1.10.8.10">
    <property type="entry name" value="DNA helicase RuvA subunit, C-terminal domain"/>
    <property type="match status" value="1"/>
</dbReference>
<feature type="repeat" description="RCC1" evidence="7">
    <location>
        <begin position="413"/>
        <end position="464"/>
    </location>
</feature>
<dbReference type="Gene3D" id="3.90.1750.10">
    <property type="entry name" value="Hect, E3 ligase catalytic domains"/>
    <property type="match status" value="1"/>
</dbReference>
<dbReference type="InterPro" id="IPR001763">
    <property type="entry name" value="Rhodanese-like_dom"/>
</dbReference>
<comment type="subcellular location">
    <subcellularLocation>
        <location evidence="1">Cytoplasm</location>
    </subcellularLocation>
</comment>
<dbReference type="FunFam" id="3.30.2160.10:FF:000004">
    <property type="entry name" value="probable E3 ubiquitin-protein ligase HERC4 isoform X1"/>
    <property type="match status" value="1"/>
</dbReference>
<keyword evidence="3" id="KW-0808">Transferase</keyword>
<evidence type="ECO:0000256" key="6">
    <source>
        <dbReference type="PROSITE-ProRule" id="PRU00104"/>
    </source>
</evidence>
<dbReference type="InterPro" id="IPR051709">
    <property type="entry name" value="Ub-ligase/GTPase-reg"/>
</dbReference>
<dbReference type="Gene3D" id="3.30.2410.10">
    <property type="entry name" value="Hect, E3 ligase catalytic domain"/>
    <property type="match status" value="1"/>
</dbReference>
<feature type="region of interest" description="Disordered" evidence="8">
    <location>
        <begin position="352"/>
        <end position="379"/>
    </location>
</feature>
<feature type="region of interest" description="Disordered" evidence="8">
    <location>
        <begin position="141"/>
        <end position="160"/>
    </location>
</feature>
<dbReference type="PROSITE" id="PS50237">
    <property type="entry name" value="HECT"/>
    <property type="match status" value="1"/>
</dbReference>
<evidence type="ECO:0000313" key="13">
    <source>
        <dbReference type="Proteomes" id="UP000316726"/>
    </source>
</evidence>
<dbReference type="InterPro" id="IPR009060">
    <property type="entry name" value="UBA-like_sf"/>
</dbReference>